<accession>A0ABP7IXI0</accession>
<evidence type="ECO:0008006" key="4">
    <source>
        <dbReference type="Google" id="ProtNLM"/>
    </source>
</evidence>
<proteinExistence type="predicted"/>
<comment type="caution">
    <text evidence="2">The sequence shown here is derived from an EMBL/GenBank/DDBJ whole genome shotgun (WGS) entry which is preliminary data.</text>
</comment>
<dbReference type="EMBL" id="BAABAH010000014">
    <property type="protein sequence ID" value="GAA3829152.1"/>
    <property type="molecule type" value="Genomic_DNA"/>
</dbReference>
<protein>
    <recommendedName>
        <fullName evidence="4">Right-handed parallel beta-helix repeat-containing protein</fullName>
    </recommendedName>
</protein>
<dbReference type="RefSeq" id="WP_344777489.1">
    <property type="nucleotide sequence ID" value="NZ_BAABAH010000014.1"/>
</dbReference>
<evidence type="ECO:0000256" key="1">
    <source>
        <dbReference type="SAM" id="SignalP"/>
    </source>
</evidence>
<organism evidence="2 3">
    <name type="scientific">Nocardioides panacisoli</name>
    <dbReference type="NCBI Taxonomy" id="627624"/>
    <lineage>
        <taxon>Bacteria</taxon>
        <taxon>Bacillati</taxon>
        <taxon>Actinomycetota</taxon>
        <taxon>Actinomycetes</taxon>
        <taxon>Propionibacteriales</taxon>
        <taxon>Nocardioidaceae</taxon>
        <taxon>Nocardioides</taxon>
    </lineage>
</organism>
<reference evidence="3" key="1">
    <citation type="journal article" date="2019" name="Int. J. Syst. Evol. Microbiol.">
        <title>The Global Catalogue of Microorganisms (GCM) 10K type strain sequencing project: providing services to taxonomists for standard genome sequencing and annotation.</title>
        <authorList>
            <consortium name="The Broad Institute Genomics Platform"/>
            <consortium name="The Broad Institute Genome Sequencing Center for Infectious Disease"/>
            <person name="Wu L."/>
            <person name="Ma J."/>
        </authorList>
    </citation>
    <scope>NUCLEOTIDE SEQUENCE [LARGE SCALE GENOMIC DNA]</scope>
    <source>
        <strain evidence="3">JCM 16953</strain>
    </source>
</reference>
<evidence type="ECO:0000313" key="3">
    <source>
        <dbReference type="Proteomes" id="UP001501821"/>
    </source>
</evidence>
<evidence type="ECO:0000313" key="2">
    <source>
        <dbReference type="EMBL" id="GAA3829152.1"/>
    </source>
</evidence>
<name>A0ABP7IXI0_9ACTN</name>
<dbReference type="Proteomes" id="UP001501821">
    <property type="component" value="Unassembled WGS sequence"/>
</dbReference>
<gene>
    <name evidence="2" type="ORF">GCM10022242_33160</name>
</gene>
<feature type="chain" id="PRO_5045313220" description="Right-handed parallel beta-helix repeat-containing protein" evidence="1">
    <location>
        <begin position="28"/>
        <end position="209"/>
    </location>
</feature>
<keyword evidence="3" id="KW-1185">Reference proteome</keyword>
<keyword evidence="1" id="KW-0732">Signal</keyword>
<sequence>MKKSLCAALLALATASVPALVGTPAHAAPGQTLICDNHRNNPYTGTYKQVTVPRGASCFLANAHVLGNFKALHGAVNVYIIATPVDRNIHIKGATRDVKIGPRHCRFDPTVGNNIIVTRSHNVAICFSTVKDNISVTRNDGRIMLRNNKVGKNIRVVDNLPYAHQPGDGQHPNMDAIRLRDNTAGRHITVTRNNGRPLIADGNSPAVNS</sequence>
<feature type="signal peptide" evidence="1">
    <location>
        <begin position="1"/>
        <end position="27"/>
    </location>
</feature>